<sequence>MQLYYFFDPMCSWCWGFAPQLERLRHQYAERLPLTLVVGGLRSETHPLDEAQRDYIKGHWHRVQEASGQPFDFEHGLPTGFVYDTEPACRAVVTAREMGSARLFDFIESMQRAFYAEARDITDPAVVAQLAVDAGMDRARFAEALVSDSMRSRTKADFELCARLGVQGFPTLALKHDQQWSAVSQGFLPWASLQARLEAVLAG</sequence>
<dbReference type="EMBL" id="QWEZ01000001">
    <property type="protein sequence ID" value="RRJ84209.1"/>
    <property type="molecule type" value="Genomic_DNA"/>
</dbReference>
<dbReference type="CDD" id="cd03025">
    <property type="entry name" value="DsbA_FrnE_like"/>
    <property type="match status" value="1"/>
</dbReference>
<dbReference type="RefSeq" id="WP_125014636.1">
    <property type="nucleotide sequence ID" value="NZ_QWEZ01000001.1"/>
</dbReference>
<reference evidence="2 3" key="1">
    <citation type="submission" date="2018-08" db="EMBL/GenBank/DDBJ databases">
        <authorList>
            <person name="Khan S.A."/>
        </authorList>
    </citation>
    <scope>NUCLEOTIDE SEQUENCE [LARGE SCALE GENOMIC DNA]</scope>
    <source>
        <strain evidence="2 3">GTF-13</strain>
    </source>
</reference>
<proteinExistence type="predicted"/>
<dbReference type="Pfam" id="PF01323">
    <property type="entry name" value="DSBA"/>
    <property type="match status" value="1"/>
</dbReference>
<evidence type="ECO:0000313" key="2">
    <source>
        <dbReference type="EMBL" id="RRJ84209.1"/>
    </source>
</evidence>
<dbReference type="PANTHER" id="PTHR13887:SF54">
    <property type="entry name" value="DSBA FAMILY PROTEIN"/>
    <property type="match status" value="1"/>
</dbReference>
<dbReference type="Gene3D" id="1.10.472.60">
    <property type="entry name" value="putative protein disulfide isomerase domain"/>
    <property type="match status" value="1"/>
</dbReference>
<name>A0A3P3VRR8_9GAMM</name>
<keyword evidence="3" id="KW-1185">Reference proteome</keyword>
<dbReference type="SUPFAM" id="SSF52833">
    <property type="entry name" value="Thioredoxin-like"/>
    <property type="match status" value="1"/>
</dbReference>
<accession>A0A3P3VRR8</accession>
<comment type="caution">
    <text evidence="2">The sequence shown here is derived from an EMBL/GenBank/DDBJ whole genome shotgun (WGS) entry which is preliminary data.</text>
</comment>
<dbReference type="Proteomes" id="UP000280792">
    <property type="component" value="Unassembled WGS sequence"/>
</dbReference>
<dbReference type="GO" id="GO:0016491">
    <property type="term" value="F:oxidoreductase activity"/>
    <property type="evidence" value="ECO:0007669"/>
    <property type="project" value="InterPro"/>
</dbReference>
<dbReference type="Gene3D" id="3.40.30.10">
    <property type="entry name" value="Glutaredoxin"/>
    <property type="match status" value="1"/>
</dbReference>
<dbReference type="InterPro" id="IPR001853">
    <property type="entry name" value="DSBA-like_thioredoxin_dom"/>
</dbReference>
<feature type="domain" description="DSBA-like thioredoxin" evidence="1">
    <location>
        <begin position="5"/>
        <end position="184"/>
    </location>
</feature>
<organism evidence="2 3">
    <name type="scientific">Aestuariirhabdus litorea</name>
    <dbReference type="NCBI Taxonomy" id="2528527"/>
    <lineage>
        <taxon>Bacteria</taxon>
        <taxon>Pseudomonadati</taxon>
        <taxon>Pseudomonadota</taxon>
        <taxon>Gammaproteobacteria</taxon>
        <taxon>Oceanospirillales</taxon>
        <taxon>Aestuariirhabdaceae</taxon>
        <taxon>Aestuariirhabdus</taxon>
    </lineage>
</organism>
<dbReference type="InterPro" id="IPR036249">
    <property type="entry name" value="Thioredoxin-like_sf"/>
</dbReference>
<evidence type="ECO:0000313" key="3">
    <source>
        <dbReference type="Proteomes" id="UP000280792"/>
    </source>
</evidence>
<dbReference type="PANTHER" id="PTHR13887">
    <property type="entry name" value="GLUTATHIONE S-TRANSFERASE KAPPA"/>
    <property type="match status" value="1"/>
</dbReference>
<protein>
    <submittedName>
        <fullName evidence="2">DsbA family protein</fullName>
    </submittedName>
</protein>
<dbReference type="AlphaFoldDB" id="A0A3P3VRR8"/>
<gene>
    <name evidence="2" type="ORF">D0544_03595</name>
</gene>
<reference evidence="2 3" key="2">
    <citation type="submission" date="2018-12" db="EMBL/GenBank/DDBJ databases">
        <title>Simiduia agarivorans gen. nov., sp. nov., a marine, agarolytic bacterium isolated from shallow coastal water from Keelung, Taiwan.</title>
        <authorList>
            <person name="Shieh W.Y."/>
        </authorList>
    </citation>
    <scope>NUCLEOTIDE SEQUENCE [LARGE SCALE GENOMIC DNA]</scope>
    <source>
        <strain evidence="2 3">GTF-13</strain>
    </source>
</reference>
<evidence type="ECO:0000259" key="1">
    <source>
        <dbReference type="Pfam" id="PF01323"/>
    </source>
</evidence>